<name>A0A1E5PHQ6_9ACTN</name>
<sequence length="156" mass="17300">MVDKAWSDLHKNLVTQSRRSIPQAAALAETLQWGDAHELKRRRDDAVHASWWNADGVGVVRCRFFRKQDGANLICTFEDLEQDATLLFEYAEKLDLTRGRLAAGQIPAPGRVTPPCCHSNEIPRCVGSQQRGARCDSPYSSDLPLHPVSGTPTYAA</sequence>
<proteinExistence type="predicted"/>
<organism evidence="1 2">
    <name type="scientific">Streptomyces agglomeratus</name>
    <dbReference type="NCBI Taxonomy" id="285458"/>
    <lineage>
        <taxon>Bacteria</taxon>
        <taxon>Bacillati</taxon>
        <taxon>Actinomycetota</taxon>
        <taxon>Actinomycetes</taxon>
        <taxon>Kitasatosporales</taxon>
        <taxon>Streptomycetaceae</taxon>
        <taxon>Streptomyces</taxon>
    </lineage>
</organism>
<evidence type="ECO:0000313" key="2">
    <source>
        <dbReference type="Proteomes" id="UP000095759"/>
    </source>
</evidence>
<reference evidence="1 2" key="1">
    <citation type="submission" date="2016-08" db="EMBL/GenBank/DDBJ databases">
        <title>Complete genome sequence of Streptomyces agglomeratus strain 6-3-2, a novel anti-MRSA actinomycete isolated from Wuli of Tebit, China.</title>
        <authorList>
            <person name="Chen X."/>
        </authorList>
    </citation>
    <scope>NUCLEOTIDE SEQUENCE [LARGE SCALE GENOMIC DNA]</scope>
    <source>
        <strain evidence="1 2">6-3-2</strain>
    </source>
</reference>
<dbReference type="AlphaFoldDB" id="A0A1E5PHQ6"/>
<dbReference type="Proteomes" id="UP000095759">
    <property type="component" value="Unassembled WGS sequence"/>
</dbReference>
<accession>A0A1E5PHQ6</accession>
<evidence type="ECO:0000313" key="1">
    <source>
        <dbReference type="EMBL" id="OEJ28904.1"/>
    </source>
</evidence>
<comment type="caution">
    <text evidence="1">The sequence shown here is derived from an EMBL/GenBank/DDBJ whole genome shotgun (WGS) entry which is preliminary data.</text>
</comment>
<protein>
    <recommendedName>
        <fullName evidence="3">MmyB-like transcription regulator ligand binding domain-containing protein</fullName>
    </recommendedName>
</protein>
<keyword evidence="2" id="KW-1185">Reference proteome</keyword>
<gene>
    <name evidence="1" type="ORF">AS594_35270</name>
</gene>
<evidence type="ECO:0008006" key="3">
    <source>
        <dbReference type="Google" id="ProtNLM"/>
    </source>
</evidence>
<dbReference type="EMBL" id="MEHJ01000001">
    <property type="protein sequence ID" value="OEJ28904.1"/>
    <property type="molecule type" value="Genomic_DNA"/>
</dbReference>